<reference evidence="2 3" key="2">
    <citation type="submission" date="2020-03" db="EMBL/GenBank/DDBJ databases">
        <authorList>
            <person name="Ichikawa N."/>
            <person name="Kimura A."/>
            <person name="Kitahashi Y."/>
            <person name="Uohara A."/>
        </authorList>
    </citation>
    <scope>NUCLEOTIDE SEQUENCE [LARGE SCALE GENOMIC DNA]</scope>
    <source>
        <strain evidence="2 3">NBRC 108639</strain>
    </source>
</reference>
<evidence type="ECO:0000259" key="1">
    <source>
        <dbReference type="SMART" id="SM00306"/>
    </source>
</evidence>
<dbReference type="AlphaFoldDB" id="A0A6V8JV07"/>
<dbReference type="SMART" id="SM00306">
    <property type="entry name" value="HintN"/>
    <property type="match status" value="1"/>
</dbReference>
<gene>
    <name evidence="2" type="ORF">Phou_006220</name>
</gene>
<dbReference type="RefSeq" id="WP_173053335.1">
    <property type="nucleotide sequence ID" value="NZ_BLPF01000001.1"/>
</dbReference>
<dbReference type="InterPro" id="IPR030934">
    <property type="entry name" value="Intein_C"/>
</dbReference>
<feature type="domain" description="Hint" evidence="1">
    <location>
        <begin position="24"/>
        <end position="129"/>
    </location>
</feature>
<accession>A0A6V8JV07</accession>
<organism evidence="2 3">
    <name type="scientific">Phytohabitans houttuyneae</name>
    <dbReference type="NCBI Taxonomy" id="1076126"/>
    <lineage>
        <taxon>Bacteria</taxon>
        <taxon>Bacillati</taxon>
        <taxon>Actinomycetota</taxon>
        <taxon>Actinomycetes</taxon>
        <taxon>Micromonosporales</taxon>
        <taxon>Micromonosporaceae</taxon>
    </lineage>
</organism>
<dbReference type="InterPro" id="IPR036844">
    <property type="entry name" value="Hint_dom_sf"/>
</dbReference>
<dbReference type="CDD" id="cd00081">
    <property type="entry name" value="Hint"/>
    <property type="match status" value="1"/>
</dbReference>
<sequence length="305" mass="32696">MKNADKLREILRIVDQLKNGCKIGSSFVPGTRVLLGDGASKPIEDVRVGDAVLAAEPAAGRTGPRAVTALLGSAGDKQIVDVAVDDDGDPKTPPHSVSATGGHPFWVPQLGRWVPAKSLTSGVMLRTDDGTGVQVVAVSRRTARTTVHNLTVAELSTYFVLAGEAPLLVHNCRRIGDDEGRLGAHTKTDHVDPSDSDIVARAVREGGDVGKWKTMDVMEQAVNSVLDKNKTKIDNWVKRCAQQQAIKCNDLPLRGQFGDDSLGWIGTRDGTLVQAGNSFRVILRWGTRSQGARGGFVVYTAYPVR</sequence>
<dbReference type="PROSITE" id="PS50818">
    <property type="entry name" value="INTEIN_C_TER"/>
    <property type="match status" value="1"/>
</dbReference>
<comment type="caution">
    <text evidence="2">The sequence shown here is derived from an EMBL/GenBank/DDBJ whole genome shotgun (WGS) entry which is preliminary data.</text>
</comment>
<dbReference type="SUPFAM" id="SSF51294">
    <property type="entry name" value="Hedgehog/intein (Hint) domain"/>
    <property type="match status" value="1"/>
</dbReference>
<dbReference type="Proteomes" id="UP000482800">
    <property type="component" value="Unassembled WGS sequence"/>
</dbReference>
<dbReference type="Gene3D" id="2.170.16.10">
    <property type="entry name" value="Hedgehog/Intein (Hint) domain"/>
    <property type="match status" value="1"/>
</dbReference>
<proteinExistence type="predicted"/>
<dbReference type="Pfam" id="PF18431">
    <property type="entry name" value="RNAse_A_bac"/>
    <property type="match status" value="1"/>
</dbReference>
<dbReference type="Pfam" id="PF07591">
    <property type="entry name" value="PT-HINT"/>
    <property type="match status" value="1"/>
</dbReference>
<protein>
    <recommendedName>
        <fullName evidence="1">Hint domain-containing protein</fullName>
    </recommendedName>
</protein>
<dbReference type="InterPro" id="IPR041436">
    <property type="entry name" value="RNAse_A_bac"/>
</dbReference>
<name>A0A6V8JV07_9ACTN</name>
<dbReference type="InterPro" id="IPR003587">
    <property type="entry name" value="Hint_dom_N"/>
</dbReference>
<reference evidence="2 3" key="1">
    <citation type="submission" date="2020-03" db="EMBL/GenBank/DDBJ databases">
        <title>Whole genome shotgun sequence of Phytohabitans houttuyneae NBRC 108639.</title>
        <authorList>
            <person name="Komaki H."/>
            <person name="Tamura T."/>
        </authorList>
    </citation>
    <scope>NUCLEOTIDE SEQUENCE [LARGE SCALE GENOMIC DNA]</scope>
    <source>
        <strain evidence="2 3">NBRC 108639</strain>
    </source>
</reference>
<dbReference type="EMBL" id="BLPF01000001">
    <property type="protein sequence ID" value="GFJ76442.1"/>
    <property type="molecule type" value="Genomic_DNA"/>
</dbReference>
<evidence type="ECO:0000313" key="2">
    <source>
        <dbReference type="EMBL" id="GFJ76442.1"/>
    </source>
</evidence>
<keyword evidence="3" id="KW-1185">Reference proteome</keyword>
<evidence type="ECO:0000313" key="3">
    <source>
        <dbReference type="Proteomes" id="UP000482800"/>
    </source>
</evidence>